<name>A0A0L8IVJ1_PSESX</name>
<dbReference type="AlphaFoldDB" id="A0A0L8IVJ1"/>
<proteinExistence type="predicted"/>
<protein>
    <submittedName>
        <fullName evidence="1">DsrH like protein</fullName>
    </submittedName>
</protein>
<reference evidence="1 2" key="1">
    <citation type="submission" date="2015-09" db="EMBL/GenBank/DDBJ databases">
        <title>Genome announcement of multiple Pseudomonas syringae strains.</title>
        <authorList>
            <person name="Thakur S."/>
            <person name="Wang P.W."/>
            <person name="Gong Y."/>
            <person name="Weir B.S."/>
            <person name="Guttman D.S."/>
        </authorList>
    </citation>
    <scope>NUCLEOTIDE SEQUENCE [LARGE SCALE GENOMIC DNA]</scope>
    <source>
        <strain evidence="1 2">ICMP2802</strain>
    </source>
</reference>
<dbReference type="GO" id="GO:1990228">
    <property type="term" value="C:sulfurtransferase complex"/>
    <property type="evidence" value="ECO:0007669"/>
    <property type="project" value="TreeGrafter"/>
</dbReference>
<comment type="caution">
    <text evidence="1">The sequence shown here is derived from an EMBL/GenBank/DDBJ whole genome shotgun (WGS) entry which is preliminary data.</text>
</comment>
<accession>A0A0L8IVJ1</accession>
<evidence type="ECO:0000313" key="1">
    <source>
        <dbReference type="EMBL" id="KPW06223.1"/>
    </source>
</evidence>
<dbReference type="NCBIfam" id="TIGR03011">
    <property type="entry name" value="sulf_tusB_dsrH"/>
    <property type="match status" value="1"/>
</dbReference>
<sequence length="99" mass="10832">MATLHVLSHSPFADTRLDSCLRLLGNDDGVLLCGDATYALMPSCTQLKALQPLVESSQLFALGEDLRARNLPLPAGVNSIDYPAFVELSLRFDKVNTWL</sequence>
<organism evidence="1 2">
    <name type="scientific">Pseudomonas syringae pv. aceris</name>
    <dbReference type="NCBI Taxonomy" id="199198"/>
    <lineage>
        <taxon>Bacteria</taxon>
        <taxon>Pseudomonadati</taxon>
        <taxon>Pseudomonadota</taxon>
        <taxon>Gammaproteobacteria</taxon>
        <taxon>Pseudomonadales</taxon>
        <taxon>Pseudomonadaceae</taxon>
        <taxon>Pseudomonas</taxon>
        <taxon>Pseudomonas syringae</taxon>
    </lineage>
</organism>
<dbReference type="SUPFAM" id="SSF75169">
    <property type="entry name" value="DsrEFH-like"/>
    <property type="match status" value="1"/>
</dbReference>
<dbReference type="Gene3D" id="3.40.1260.10">
    <property type="entry name" value="DsrEFH-like"/>
    <property type="match status" value="1"/>
</dbReference>
<dbReference type="GO" id="GO:0002143">
    <property type="term" value="P:tRNA wobble position uridine thiolation"/>
    <property type="evidence" value="ECO:0007669"/>
    <property type="project" value="InterPro"/>
</dbReference>
<evidence type="ECO:0000313" key="2">
    <source>
        <dbReference type="Proteomes" id="UP000050297"/>
    </source>
</evidence>
<dbReference type="PANTHER" id="PTHR37526:SF1">
    <property type="entry name" value="PROTEIN TUSB"/>
    <property type="match status" value="1"/>
</dbReference>
<dbReference type="PATRIC" id="fig|199198.4.peg.5737"/>
<dbReference type="EMBL" id="LJPM01000665">
    <property type="protein sequence ID" value="KPW06223.1"/>
    <property type="molecule type" value="Genomic_DNA"/>
</dbReference>
<dbReference type="RefSeq" id="WP_003405066.1">
    <property type="nucleotide sequence ID" value="NZ_LGAR01000051.1"/>
</dbReference>
<dbReference type="InterPro" id="IPR007215">
    <property type="entry name" value="Sulphur_relay_TusB/DsrH"/>
</dbReference>
<dbReference type="InterPro" id="IPR027396">
    <property type="entry name" value="DsrEFH-like"/>
</dbReference>
<gene>
    <name evidence="1" type="ORF">ALO91_03213</name>
</gene>
<dbReference type="Pfam" id="PF04077">
    <property type="entry name" value="DsrH"/>
    <property type="match status" value="1"/>
</dbReference>
<dbReference type="Proteomes" id="UP000050297">
    <property type="component" value="Unassembled WGS sequence"/>
</dbReference>
<dbReference type="PANTHER" id="PTHR37526">
    <property type="entry name" value="PROTEIN TUSB"/>
    <property type="match status" value="1"/>
</dbReference>